<organism evidence="2 3">
    <name type="scientific">Oryza sativa subsp. japonica</name>
    <name type="common">Rice</name>
    <dbReference type="NCBI Taxonomy" id="39947"/>
    <lineage>
        <taxon>Eukaryota</taxon>
        <taxon>Viridiplantae</taxon>
        <taxon>Streptophyta</taxon>
        <taxon>Embryophyta</taxon>
        <taxon>Tracheophyta</taxon>
        <taxon>Spermatophyta</taxon>
        <taxon>Magnoliopsida</taxon>
        <taxon>Liliopsida</taxon>
        <taxon>Poales</taxon>
        <taxon>Poaceae</taxon>
        <taxon>BOP clade</taxon>
        <taxon>Oryzoideae</taxon>
        <taxon>Oryzeae</taxon>
        <taxon>Oryzinae</taxon>
        <taxon>Oryza</taxon>
        <taxon>Oryza sativa</taxon>
    </lineage>
</organism>
<feature type="region of interest" description="Disordered" evidence="1">
    <location>
        <begin position="347"/>
        <end position="400"/>
    </location>
</feature>
<dbReference type="InterPro" id="IPR053340">
    <property type="entry name" value="PTF2"/>
</dbReference>
<feature type="non-terminal residue" evidence="2">
    <location>
        <position position="1"/>
    </location>
</feature>
<evidence type="ECO:0000313" key="3">
    <source>
        <dbReference type="Proteomes" id="UP000000763"/>
    </source>
</evidence>
<dbReference type="Proteomes" id="UP000000763">
    <property type="component" value="Chromosome 8"/>
</dbReference>
<feature type="compositionally biased region" description="Basic residues" evidence="1">
    <location>
        <begin position="359"/>
        <end position="369"/>
    </location>
</feature>
<proteinExistence type="predicted"/>
<dbReference type="KEGG" id="dosa:Os08g0532500"/>
<reference evidence="2 3" key="1">
    <citation type="journal article" date="2005" name="Nature">
        <title>The map-based sequence of the rice genome.</title>
        <authorList>
            <consortium name="International rice genome sequencing project (IRGSP)"/>
            <person name="Matsumoto T."/>
            <person name="Wu J."/>
            <person name="Kanamori H."/>
            <person name="Katayose Y."/>
            <person name="Fujisawa M."/>
            <person name="Namiki N."/>
            <person name="Mizuno H."/>
            <person name="Yamamoto K."/>
            <person name="Antonio B.A."/>
            <person name="Baba T."/>
            <person name="Sakata K."/>
            <person name="Nagamura Y."/>
            <person name="Aoki H."/>
            <person name="Arikawa K."/>
            <person name="Arita K."/>
            <person name="Bito T."/>
            <person name="Chiden Y."/>
            <person name="Fujitsuka N."/>
            <person name="Fukunaka R."/>
            <person name="Hamada M."/>
            <person name="Harada C."/>
            <person name="Hayashi A."/>
            <person name="Hijishita S."/>
            <person name="Honda M."/>
            <person name="Hosokawa S."/>
            <person name="Ichikawa Y."/>
            <person name="Idonuma A."/>
            <person name="Iijima M."/>
            <person name="Ikeda M."/>
            <person name="Ikeno M."/>
            <person name="Ito K."/>
            <person name="Ito S."/>
            <person name="Ito T."/>
            <person name="Ito Y."/>
            <person name="Ito Y."/>
            <person name="Iwabuchi A."/>
            <person name="Kamiya K."/>
            <person name="Karasawa W."/>
            <person name="Kurita K."/>
            <person name="Katagiri S."/>
            <person name="Kikuta A."/>
            <person name="Kobayashi H."/>
            <person name="Kobayashi N."/>
            <person name="Machita K."/>
            <person name="Maehara T."/>
            <person name="Masukawa M."/>
            <person name="Mizubayashi T."/>
            <person name="Mukai Y."/>
            <person name="Nagasaki H."/>
            <person name="Nagata Y."/>
            <person name="Naito S."/>
            <person name="Nakashima M."/>
            <person name="Nakama Y."/>
            <person name="Nakamichi Y."/>
            <person name="Nakamura M."/>
            <person name="Meguro A."/>
            <person name="Negishi M."/>
            <person name="Ohta I."/>
            <person name="Ohta T."/>
            <person name="Okamoto M."/>
            <person name="Ono N."/>
            <person name="Saji S."/>
            <person name="Sakaguchi M."/>
            <person name="Sakai K."/>
            <person name="Shibata M."/>
            <person name="Shimokawa T."/>
            <person name="Song J."/>
            <person name="Takazaki Y."/>
            <person name="Terasawa K."/>
            <person name="Tsugane M."/>
            <person name="Tsuji K."/>
            <person name="Ueda S."/>
            <person name="Waki K."/>
            <person name="Yamagata H."/>
            <person name="Yamamoto M."/>
            <person name="Yamamoto S."/>
            <person name="Yamane H."/>
            <person name="Yoshiki S."/>
            <person name="Yoshihara R."/>
            <person name="Yukawa K."/>
            <person name="Zhong H."/>
            <person name="Yano M."/>
            <person name="Yuan Q."/>
            <person name="Ouyang S."/>
            <person name="Liu J."/>
            <person name="Jones K.M."/>
            <person name="Gansberger K."/>
            <person name="Moffat K."/>
            <person name="Hill J."/>
            <person name="Bera J."/>
            <person name="Fadrosh D."/>
            <person name="Jin S."/>
            <person name="Johri S."/>
            <person name="Kim M."/>
            <person name="Overton L."/>
            <person name="Reardon M."/>
            <person name="Tsitrin T."/>
            <person name="Vuong H."/>
            <person name="Weaver B."/>
            <person name="Ciecko A."/>
            <person name="Tallon L."/>
            <person name="Jackson J."/>
            <person name="Pai G."/>
            <person name="Aken S.V."/>
            <person name="Utterback T."/>
            <person name="Reidmuller S."/>
            <person name="Feldblyum T."/>
            <person name="Hsiao J."/>
            <person name="Zismann V."/>
            <person name="Iobst S."/>
            <person name="de Vazeille A.R."/>
            <person name="Buell C.R."/>
            <person name="Ying K."/>
            <person name="Li Y."/>
            <person name="Lu T."/>
            <person name="Huang Y."/>
            <person name="Zhao Q."/>
            <person name="Feng Q."/>
            <person name="Zhang L."/>
            <person name="Zhu J."/>
            <person name="Weng Q."/>
            <person name="Mu J."/>
            <person name="Lu Y."/>
            <person name="Fan D."/>
            <person name="Liu Y."/>
            <person name="Guan J."/>
            <person name="Zhang Y."/>
            <person name="Yu S."/>
            <person name="Liu X."/>
            <person name="Zhang Y."/>
            <person name="Hong G."/>
            <person name="Han B."/>
            <person name="Choisne N."/>
            <person name="Demange N."/>
            <person name="Orjeda G."/>
            <person name="Samain S."/>
            <person name="Cattolico L."/>
            <person name="Pelletier E."/>
            <person name="Couloux A."/>
            <person name="Segurens B."/>
            <person name="Wincker P."/>
            <person name="D'Hont A."/>
            <person name="Scarpelli C."/>
            <person name="Weissenbach J."/>
            <person name="Salanoubat M."/>
            <person name="Quetier F."/>
            <person name="Yu Y."/>
            <person name="Kim H.R."/>
            <person name="Rambo T."/>
            <person name="Currie J."/>
            <person name="Collura K."/>
            <person name="Luo M."/>
            <person name="Yang T."/>
            <person name="Ammiraju J.S.S."/>
            <person name="Engler F."/>
            <person name="Soderlund C."/>
            <person name="Wing R.A."/>
            <person name="Palmer L.E."/>
            <person name="de la Bastide M."/>
            <person name="Spiegel L."/>
            <person name="Nascimento L."/>
            <person name="Zutavern T."/>
            <person name="O'Shaughnessy A."/>
            <person name="Dike S."/>
            <person name="Dedhia N."/>
            <person name="Preston R."/>
            <person name="Balija V."/>
            <person name="McCombie W.R."/>
            <person name="Chow T."/>
            <person name="Chen H."/>
            <person name="Chung M."/>
            <person name="Chen C."/>
            <person name="Shaw J."/>
            <person name="Wu H."/>
            <person name="Hsiao K."/>
            <person name="Chao Y."/>
            <person name="Chu M."/>
            <person name="Cheng C."/>
            <person name="Hour A."/>
            <person name="Lee P."/>
            <person name="Lin S."/>
            <person name="Lin Y."/>
            <person name="Liou J."/>
            <person name="Liu S."/>
            <person name="Hsing Y."/>
            <person name="Raghuvanshi S."/>
            <person name="Mohanty A."/>
            <person name="Bharti A.K."/>
            <person name="Gaur A."/>
            <person name="Gupta V."/>
            <person name="Kumar D."/>
            <person name="Ravi V."/>
            <person name="Vij S."/>
            <person name="Kapur A."/>
            <person name="Khurana P."/>
            <person name="Khurana P."/>
            <person name="Khurana J.P."/>
            <person name="Tyagi A.K."/>
            <person name="Gaikwad K."/>
            <person name="Singh A."/>
            <person name="Dalal V."/>
            <person name="Srivastava S."/>
            <person name="Dixit A."/>
            <person name="Pal A.K."/>
            <person name="Ghazi I.A."/>
            <person name="Yadav M."/>
            <person name="Pandit A."/>
            <person name="Bhargava A."/>
            <person name="Sureshbabu K."/>
            <person name="Batra K."/>
            <person name="Sharma T.R."/>
            <person name="Mohapatra T."/>
            <person name="Singh N.K."/>
            <person name="Messing J."/>
            <person name="Nelson A.B."/>
            <person name="Fuks G."/>
            <person name="Kavchok S."/>
            <person name="Keizer G."/>
            <person name="Linton E."/>
            <person name="Llaca V."/>
            <person name="Song R."/>
            <person name="Tanyolac B."/>
            <person name="Young S."/>
            <person name="Ho-Il K."/>
            <person name="Hahn J.H."/>
            <person name="Sangsakoo G."/>
            <person name="Vanavichit A."/>
            <person name="de Mattos Luiz.A.T."/>
            <person name="Zimmer P.D."/>
            <person name="Malone G."/>
            <person name="Dellagostin O."/>
            <person name="de Oliveira A.C."/>
            <person name="Bevan M."/>
            <person name="Bancroft I."/>
            <person name="Minx P."/>
            <person name="Cordum H."/>
            <person name="Wilson R."/>
            <person name="Cheng Z."/>
            <person name="Jin W."/>
            <person name="Jiang J."/>
            <person name="Leong S.A."/>
            <person name="Iwama H."/>
            <person name="Gojobori T."/>
            <person name="Itoh T."/>
            <person name="Niimura Y."/>
            <person name="Fujii Y."/>
            <person name="Habara T."/>
            <person name="Sakai H."/>
            <person name="Sato Y."/>
            <person name="Wilson G."/>
            <person name="Kumar K."/>
            <person name="McCouch S."/>
            <person name="Juretic N."/>
            <person name="Hoen D."/>
            <person name="Wright S."/>
            <person name="Bruskiewich R."/>
            <person name="Bureau T."/>
            <person name="Miyao A."/>
            <person name="Hirochika H."/>
            <person name="Nishikawa T."/>
            <person name="Kadowaki K."/>
            <person name="Sugiura M."/>
            <person name="Burr B."/>
            <person name="Sasaki T."/>
        </authorList>
    </citation>
    <scope>NUCLEOTIDE SEQUENCE [LARGE SCALE GENOMIC DNA]</scope>
    <source>
        <strain evidence="3">cv. Nipponbare</strain>
    </source>
</reference>
<feature type="compositionally biased region" description="Basic residues" evidence="1">
    <location>
        <begin position="106"/>
        <end position="143"/>
    </location>
</feature>
<gene>
    <name evidence="2" type="ordered locus">Os08g0532500</name>
</gene>
<reference evidence="3" key="2">
    <citation type="journal article" date="2008" name="Nucleic Acids Res.">
        <title>The rice annotation project database (RAP-DB): 2008 update.</title>
        <authorList>
            <consortium name="The rice annotation project (RAP)"/>
        </authorList>
    </citation>
    <scope>GENOME REANNOTATION</scope>
    <source>
        <strain evidence="3">cv. Nipponbare</strain>
    </source>
</reference>
<accession>A0A0P0XJM7</accession>
<sequence>IPHHPISFSFSFLPPQASPPALAPAAAAAAARDGVDVLVVRRGRGGGGPGHRCARLHLLRPHPRLRLVGVRPPVDLHRQRRVRPPRLLLRLPPVAVAVPGPEALERRRHHRLHRRPPRPLPHRRRRGARHGQVRHGRQPRHPGLRLPPGPRLRLRLPRREVPPPPALPGRGRRDRLLLGGLARRPRLPHRLPPLAPPVDDDESKYLQVAPQLASDDLDSNNSGQEGKELENFKISEECLSSAYQNVLKRLAQLQRLGQVGKGANRKRQRIGGLELEPCIDSLDDGWTKDMVLEDVVNIDVGFDVPPPSFAAGMKLQKKRRARIEAAKCRIDAIRKGPVESENKLQAALRNEDACSPQKPARKKRGKKRIAGSDRAMNGELPIEMPDGPGGEKKRRKGAPSDGIDWEDCIIELLLLHGANEEEIEQGQYRRLLDLHVFCAVSASGHK</sequence>
<dbReference type="PANTHER" id="PTHR48428:SF1">
    <property type="entry name" value="PLANT-SPECIFIC TFIIB-RELATED PROTEIN PTF2"/>
    <property type="match status" value="1"/>
</dbReference>
<dbReference type="AlphaFoldDB" id="A0A0P0XJM7"/>
<feature type="region of interest" description="Disordered" evidence="1">
    <location>
        <begin position="101"/>
        <end position="174"/>
    </location>
</feature>
<dbReference type="PANTHER" id="PTHR48428">
    <property type="entry name" value="PLANT-SPECIFIC TFIIB-RELATED PROTEIN PTF2"/>
    <property type="match status" value="1"/>
</dbReference>
<evidence type="ECO:0000313" key="2">
    <source>
        <dbReference type="EMBL" id="BAF24254.1"/>
    </source>
</evidence>
<name>A0A0P0XJM7_ORYSJ</name>
<dbReference type="EMBL" id="AP008214">
    <property type="protein sequence ID" value="BAF24254.1"/>
    <property type="molecule type" value="Genomic_DNA"/>
</dbReference>
<dbReference type="Gramene" id="Os08t0532500-02">
    <property type="protein sequence ID" value="Os08t0532500-02"/>
    <property type="gene ID" value="Os08g0532500"/>
</dbReference>
<protein>
    <submittedName>
        <fullName evidence="2">Os08g0532500 protein</fullName>
    </submittedName>
</protein>
<evidence type="ECO:0000256" key="1">
    <source>
        <dbReference type="SAM" id="MobiDB-lite"/>
    </source>
</evidence>